<proteinExistence type="predicted"/>
<evidence type="ECO:0000313" key="2">
    <source>
        <dbReference type="Proteomes" id="UP000028511"/>
    </source>
</evidence>
<dbReference type="EMBL" id="CBSW010000222">
    <property type="protein sequence ID" value="CDG98282.1"/>
    <property type="molecule type" value="Genomic_DNA"/>
</dbReference>
<reference evidence="1" key="1">
    <citation type="submission" date="2013-07" db="EMBL/GenBank/DDBJ databases">
        <title>Sub-species coevolution in mutualistic symbiosis.</title>
        <authorList>
            <person name="Murfin K."/>
            <person name="Klassen J."/>
            <person name="Lee M."/>
            <person name="Forst S."/>
            <person name="Stock P."/>
            <person name="Goodrich-Blair H."/>
        </authorList>
    </citation>
    <scope>NUCLEOTIDE SEQUENCE [LARGE SCALE GENOMIC DNA]</scope>
    <source>
        <strain evidence="1">Puntauvense</strain>
    </source>
</reference>
<dbReference type="AlphaFoldDB" id="A0A077NIM4"/>
<dbReference type="HOGENOM" id="CLU_3376762_0_0_6"/>
<protein>
    <submittedName>
        <fullName evidence="1">Uncharacterized protein</fullName>
    </submittedName>
</protein>
<dbReference type="Proteomes" id="UP000028511">
    <property type="component" value="Unassembled WGS sequence"/>
</dbReference>
<sequence length="34" mass="3799">MSTPYQVGLQTIKGEQTTVYPEVHIPILPANLLF</sequence>
<name>A0A077NIM4_XENBV</name>
<organism evidence="1 2">
    <name type="scientific">Xenorhabdus bovienii str. puntauvense</name>
    <dbReference type="NCBI Taxonomy" id="1398201"/>
    <lineage>
        <taxon>Bacteria</taxon>
        <taxon>Pseudomonadati</taxon>
        <taxon>Pseudomonadota</taxon>
        <taxon>Gammaproteobacteria</taxon>
        <taxon>Enterobacterales</taxon>
        <taxon>Morganellaceae</taxon>
        <taxon>Xenorhabdus</taxon>
    </lineage>
</organism>
<gene>
    <name evidence="1" type="ORF">XBP1_2990066</name>
</gene>
<accession>A0A077NIM4</accession>
<comment type="caution">
    <text evidence="1">The sequence shown here is derived from an EMBL/GenBank/DDBJ whole genome shotgun (WGS) entry which is preliminary data.</text>
</comment>
<evidence type="ECO:0000313" key="1">
    <source>
        <dbReference type="EMBL" id="CDG98282.1"/>
    </source>
</evidence>